<keyword evidence="1" id="KW-0732">Signal</keyword>
<accession>A0A7W6JTC5</accession>
<gene>
    <name evidence="2" type="ORF">GGR46_002729</name>
</gene>
<dbReference type="Proteomes" id="UP000557392">
    <property type="component" value="Unassembled WGS sequence"/>
</dbReference>
<proteinExistence type="predicted"/>
<protein>
    <recommendedName>
        <fullName evidence="4">Cellulase (Glycosyl hydrolase family 5)</fullName>
    </recommendedName>
</protein>
<dbReference type="AlphaFoldDB" id="A0A7W6JTC5"/>
<reference evidence="2 3" key="1">
    <citation type="submission" date="2020-08" db="EMBL/GenBank/DDBJ databases">
        <title>Genomic Encyclopedia of Type Strains, Phase IV (KMG-IV): sequencing the most valuable type-strain genomes for metagenomic binning, comparative biology and taxonomic classification.</title>
        <authorList>
            <person name="Goeker M."/>
        </authorList>
    </citation>
    <scope>NUCLEOTIDE SEQUENCE [LARGE SCALE GENOMIC DNA]</scope>
    <source>
        <strain evidence="2 3">DSM 101806</strain>
    </source>
</reference>
<dbReference type="InterPro" id="IPR017853">
    <property type="entry name" value="GH"/>
</dbReference>
<dbReference type="SUPFAM" id="SSF51445">
    <property type="entry name" value="(Trans)glycosidases"/>
    <property type="match status" value="1"/>
</dbReference>
<sequence>MHKLLAIGAAALLGLPGTALAQGALGANFNEHFEDVDYRDLQKSDTQWVRIFLPMFQLDRGPAADHGAVKTILDVANHGYKTVLTLKFPYNRVAFPKADSDIFRKDLARLEAALPLVMGKVDILVIGNEPFIESRQQDWNPNFNAYYEALAKAAIQYRAEHCGGNACKTHLYMGALNQTQNPAWRNPTTDRWLEFIKQTPELEGLDIHPHITTIDQSKAFLDYILPRMRPEQKFLVLEFSLVWWWKQHLKAPVPAAFAAKYGAPANAQTWQVIKAALETPFSKPQWDEFLAQSPWFESRKHYLRNQMKIFRDTGRLAVATYGFKQGSSMVNNFGPDSTPWLLNSVFAGRTVKPNPDGSSAFNYAWIDDYKALQKK</sequence>
<evidence type="ECO:0000313" key="3">
    <source>
        <dbReference type="Proteomes" id="UP000557392"/>
    </source>
</evidence>
<name>A0A7W6JTC5_9SPHN</name>
<evidence type="ECO:0000313" key="2">
    <source>
        <dbReference type="EMBL" id="MBB4099165.1"/>
    </source>
</evidence>
<dbReference type="EMBL" id="JACIEH010000002">
    <property type="protein sequence ID" value="MBB4099165.1"/>
    <property type="molecule type" value="Genomic_DNA"/>
</dbReference>
<organism evidence="2 3">
    <name type="scientific">Sphingomonas kyeonggiensis</name>
    <dbReference type="NCBI Taxonomy" id="1268553"/>
    <lineage>
        <taxon>Bacteria</taxon>
        <taxon>Pseudomonadati</taxon>
        <taxon>Pseudomonadota</taxon>
        <taxon>Alphaproteobacteria</taxon>
        <taxon>Sphingomonadales</taxon>
        <taxon>Sphingomonadaceae</taxon>
        <taxon>Sphingomonas</taxon>
    </lineage>
</organism>
<keyword evidence="3" id="KW-1185">Reference proteome</keyword>
<feature type="signal peptide" evidence="1">
    <location>
        <begin position="1"/>
        <end position="21"/>
    </location>
</feature>
<dbReference type="RefSeq" id="WP_221262727.1">
    <property type="nucleotide sequence ID" value="NZ_JACIEH010000002.1"/>
</dbReference>
<comment type="caution">
    <text evidence="2">The sequence shown here is derived from an EMBL/GenBank/DDBJ whole genome shotgun (WGS) entry which is preliminary data.</text>
</comment>
<evidence type="ECO:0000256" key="1">
    <source>
        <dbReference type="SAM" id="SignalP"/>
    </source>
</evidence>
<evidence type="ECO:0008006" key="4">
    <source>
        <dbReference type="Google" id="ProtNLM"/>
    </source>
</evidence>
<feature type="chain" id="PRO_5031164807" description="Cellulase (Glycosyl hydrolase family 5)" evidence="1">
    <location>
        <begin position="22"/>
        <end position="375"/>
    </location>
</feature>